<dbReference type="GO" id="GO:0009986">
    <property type="term" value="C:cell surface"/>
    <property type="evidence" value="ECO:0007669"/>
    <property type="project" value="InterPro"/>
</dbReference>
<dbReference type="PANTHER" id="PTHR21700">
    <property type="entry name" value="TRANSTHYRETIN-LIKE FAMILY PROTEIN-RELATED"/>
    <property type="match status" value="1"/>
</dbReference>
<evidence type="ECO:0000256" key="5">
    <source>
        <dbReference type="SAM" id="Coils"/>
    </source>
</evidence>
<evidence type="ECO:0000256" key="1">
    <source>
        <dbReference type="ARBA" id="ARBA00004613"/>
    </source>
</evidence>
<protein>
    <submittedName>
        <fullName evidence="7">Uncharacterized protein</fullName>
    </submittedName>
</protein>
<dbReference type="InterPro" id="IPR001534">
    <property type="entry name" value="Transthyretin-like"/>
</dbReference>
<keyword evidence="5" id="KW-0175">Coiled coil</keyword>
<comment type="subcellular location">
    <subcellularLocation>
        <location evidence="1">Secreted</location>
    </subcellularLocation>
</comment>
<dbReference type="InterPro" id="IPR038479">
    <property type="entry name" value="Transthyretin-like_sf"/>
</dbReference>
<evidence type="ECO:0000256" key="2">
    <source>
        <dbReference type="ARBA" id="ARBA00010112"/>
    </source>
</evidence>
<evidence type="ECO:0000313" key="7">
    <source>
        <dbReference type="WBParaSite" id="TCONS_00011218.p1"/>
    </source>
</evidence>
<keyword evidence="6" id="KW-1185">Reference proteome</keyword>
<dbReference type="Proteomes" id="UP000035681">
    <property type="component" value="Unplaced"/>
</dbReference>
<dbReference type="GO" id="GO:0005576">
    <property type="term" value="C:extracellular region"/>
    <property type="evidence" value="ECO:0007669"/>
    <property type="project" value="UniProtKB-SubCell"/>
</dbReference>
<feature type="coiled-coil region" evidence="5">
    <location>
        <begin position="133"/>
        <end position="160"/>
    </location>
</feature>
<comment type="similarity">
    <text evidence="2">Belongs to the nematode transthyretin-like family.</text>
</comment>
<keyword evidence="3" id="KW-0964">Secreted</keyword>
<reference evidence="7" key="1">
    <citation type="submission" date="2024-02" db="UniProtKB">
        <authorList>
            <consortium name="WormBaseParasite"/>
        </authorList>
    </citation>
    <scope>IDENTIFICATION</scope>
</reference>
<sequence>QILTIMSVGEEAADGFYLSESEYESLITQLQEIIKEIKETKLSLLEATDEREILTLQDDFLTSQKKEIEGKCKALGVAKDVLEREIIKYLSHMVNGRCVTDASYKNVNKMLDYQQTVVSSIGTSMPEDIKLKHNSLKEDIRRLEEEKQQLEEQVQDFEKKWEDLDPSTTEVDVRSQVERILVKSNRNARNQLAILKYKHRVDVQGRILCHKRPLKNITIELMEGDVFSDDILNRTQTDKDGYFNLYGQDEEFTIIEPYIKINHFCSIYNKTEEANSTMFLYLPDTVMNSYNHYSNSYLQGVKVEGRILCKKTPMKISSLTMYWQKGQPIKMDILYYYNFGEIDLYNFINDLYQFPKKYV</sequence>
<name>A0AAF5DEP0_STRER</name>
<evidence type="ECO:0000256" key="4">
    <source>
        <dbReference type="ARBA" id="ARBA00022729"/>
    </source>
</evidence>
<proteinExistence type="inferred from homology"/>
<dbReference type="AlphaFoldDB" id="A0AAF5DEP0"/>
<evidence type="ECO:0000313" key="6">
    <source>
        <dbReference type="Proteomes" id="UP000035681"/>
    </source>
</evidence>
<dbReference type="Pfam" id="PF01060">
    <property type="entry name" value="TTR-52"/>
    <property type="match status" value="1"/>
</dbReference>
<organism evidence="6 7">
    <name type="scientific">Strongyloides stercoralis</name>
    <name type="common">Threadworm</name>
    <dbReference type="NCBI Taxonomy" id="6248"/>
    <lineage>
        <taxon>Eukaryota</taxon>
        <taxon>Metazoa</taxon>
        <taxon>Ecdysozoa</taxon>
        <taxon>Nematoda</taxon>
        <taxon>Chromadorea</taxon>
        <taxon>Rhabditida</taxon>
        <taxon>Tylenchina</taxon>
        <taxon>Panagrolaimomorpha</taxon>
        <taxon>Strongyloidoidea</taxon>
        <taxon>Strongyloididae</taxon>
        <taxon>Strongyloides</taxon>
    </lineage>
</organism>
<keyword evidence="4" id="KW-0732">Signal</keyword>
<feature type="coiled-coil region" evidence="5">
    <location>
        <begin position="20"/>
        <end position="50"/>
    </location>
</feature>
<dbReference type="WBParaSite" id="TCONS_00011218.p1">
    <property type="protein sequence ID" value="TCONS_00011218.p1"/>
    <property type="gene ID" value="XLOC_005424"/>
</dbReference>
<dbReference type="Gene3D" id="2.60.40.3330">
    <property type="match status" value="1"/>
</dbReference>
<evidence type="ECO:0000256" key="3">
    <source>
        <dbReference type="ARBA" id="ARBA00022525"/>
    </source>
</evidence>
<accession>A0AAF5DEP0</accession>